<feature type="transmembrane region" description="Helical" evidence="7">
    <location>
        <begin position="134"/>
        <end position="158"/>
    </location>
</feature>
<organism evidence="9 10">
    <name type="scientific">[Clostridium] citroniae WAL-19142</name>
    <dbReference type="NCBI Taxonomy" id="742734"/>
    <lineage>
        <taxon>Bacteria</taxon>
        <taxon>Bacillati</taxon>
        <taxon>Bacillota</taxon>
        <taxon>Clostridia</taxon>
        <taxon>Lachnospirales</taxon>
        <taxon>Lachnospiraceae</taxon>
        <taxon>Enterocloster</taxon>
    </lineage>
</organism>
<dbReference type="InterPro" id="IPR045621">
    <property type="entry name" value="BPD_transp_1_N"/>
</dbReference>
<feature type="domain" description="ABC transmembrane type-1" evidence="8">
    <location>
        <begin position="96"/>
        <end position="297"/>
    </location>
</feature>
<keyword evidence="4 7" id="KW-0812">Transmembrane</keyword>
<dbReference type="GO" id="GO:0071916">
    <property type="term" value="F:dipeptide transmembrane transporter activity"/>
    <property type="evidence" value="ECO:0007669"/>
    <property type="project" value="TreeGrafter"/>
</dbReference>
<dbReference type="Pfam" id="PF19300">
    <property type="entry name" value="BPD_transp_1_N"/>
    <property type="match status" value="1"/>
</dbReference>
<feature type="transmembrane region" description="Helical" evidence="7">
    <location>
        <begin position="9"/>
        <end position="29"/>
    </location>
</feature>
<feature type="transmembrane region" description="Helical" evidence="7">
    <location>
        <begin position="274"/>
        <end position="300"/>
    </location>
</feature>
<comment type="similarity">
    <text evidence="7">Belongs to the binding-protein-dependent transport system permease family.</text>
</comment>
<keyword evidence="2 7" id="KW-0813">Transport</keyword>
<dbReference type="PROSITE" id="PS50928">
    <property type="entry name" value="ABC_TM1"/>
    <property type="match status" value="1"/>
</dbReference>
<comment type="subcellular location">
    <subcellularLocation>
        <location evidence="1 7">Cell membrane</location>
        <topology evidence="1 7">Multi-pass membrane protein</topology>
    </subcellularLocation>
</comment>
<feature type="transmembrane region" description="Helical" evidence="7">
    <location>
        <begin position="173"/>
        <end position="190"/>
    </location>
</feature>
<dbReference type="Proteomes" id="UP000037392">
    <property type="component" value="Unassembled WGS sequence"/>
</dbReference>
<name>A0A0J9BW39_9FIRM</name>
<keyword evidence="6 7" id="KW-0472">Membrane</keyword>
<evidence type="ECO:0000256" key="2">
    <source>
        <dbReference type="ARBA" id="ARBA00022448"/>
    </source>
</evidence>
<sequence length="319" mass="35154">MGKYILKRLLWMIVIVLGTAFIIFTILYFTPGDPAVVIAGGNASASDIALMRTKMGIDRPYPAQLGSYFYNTFIRMDFGNSWVYDKPVYQEMLVRLPRTILIGVSAMVLNLGLGLYLGIFAATHEGRWQDSLTMAIAMIFISCPDFWVALMMILLFSAKLGWLPSYGIGGPQYYVMPIICSALGGIAVNARQTRASMLGVFREDYITTARAKGQHEKMVVLKHMLPNALMPIITSIGAGFARIVAGSAVIESVFSVPGVGLYMLNAINMRDYPVVRACVLFFAVFTALVMLAVDLIYALIDPRIKAQYSGVKKRKAVKA</sequence>
<dbReference type="RefSeq" id="WP_007864461.1">
    <property type="nucleotide sequence ID" value="NZ_KQ235880.1"/>
</dbReference>
<comment type="caution">
    <text evidence="9">The sequence shown here is derived from an EMBL/GenBank/DDBJ whole genome shotgun (WGS) entry which is preliminary data.</text>
</comment>
<evidence type="ECO:0000256" key="5">
    <source>
        <dbReference type="ARBA" id="ARBA00022989"/>
    </source>
</evidence>
<dbReference type="SUPFAM" id="SSF161098">
    <property type="entry name" value="MetI-like"/>
    <property type="match status" value="1"/>
</dbReference>
<evidence type="ECO:0000256" key="4">
    <source>
        <dbReference type="ARBA" id="ARBA00022692"/>
    </source>
</evidence>
<dbReference type="InterPro" id="IPR035906">
    <property type="entry name" value="MetI-like_sf"/>
</dbReference>
<gene>
    <name evidence="9" type="ORF">HMPREF9470_03830</name>
</gene>
<dbReference type="GeneID" id="93162732"/>
<dbReference type="GO" id="GO:0005886">
    <property type="term" value="C:plasma membrane"/>
    <property type="evidence" value="ECO:0007669"/>
    <property type="project" value="UniProtKB-SubCell"/>
</dbReference>
<proteinExistence type="inferred from homology"/>
<feature type="transmembrane region" description="Helical" evidence="7">
    <location>
        <begin position="228"/>
        <end position="254"/>
    </location>
</feature>
<evidence type="ECO:0000259" key="8">
    <source>
        <dbReference type="PROSITE" id="PS50928"/>
    </source>
</evidence>
<accession>A0A0J9BW39</accession>
<evidence type="ECO:0000313" key="10">
    <source>
        <dbReference type="Proteomes" id="UP000037392"/>
    </source>
</evidence>
<evidence type="ECO:0000256" key="1">
    <source>
        <dbReference type="ARBA" id="ARBA00004651"/>
    </source>
</evidence>
<keyword evidence="3" id="KW-1003">Cell membrane</keyword>
<dbReference type="PATRIC" id="fig|742734.4.peg.4107"/>
<reference evidence="9 10" key="1">
    <citation type="submission" date="2011-04" db="EMBL/GenBank/DDBJ databases">
        <title>The Genome Sequence of Clostridium citroniae WAL-19142.</title>
        <authorList>
            <consortium name="The Broad Institute Genome Sequencing Platform"/>
            <person name="Earl A."/>
            <person name="Ward D."/>
            <person name="Feldgarden M."/>
            <person name="Gevers D."/>
            <person name="Warren Y.A."/>
            <person name="Tyrrell K.L."/>
            <person name="Citron D.M."/>
            <person name="Goldstein E.J."/>
            <person name="Daigneault M."/>
            <person name="Allen-Vercoe E."/>
            <person name="Young S.K."/>
            <person name="Zeng Q."/>
            <person name="Gargeya S."/>
            <person name="Fitzgerald M."/>
            <person name="Haas B."/>
            <person name="Abouelleil A."/>
            <person name="Alvarado L."/>
            <person name="Arachchi H.M."/>
            <person name="Berlin A."/>
            <person name="Brown A."/>
            <person name="Chapman S.B."/>
            <person name="Chen Z."/>
            <person name="Dunbar C."/>
            <person name="Freedman E."/>
            <person name="Gearin G."/>
            <person name="Gellesch M."/>
            <person name="Goldberg J."/>
            <person name="Griggs A."/>
            <person name="Gujja S."/>
            <person name="Heilman E.R."/>
            <person name="Heiman D."/>
            <person name="Howarth C."/>
            <person name="Larson L."/>
            <person name="Lui A."/>
            <person name="MacDonald P.J."/>
            <person name="Mehta T."/>
            <person name="Montmayeur A."/>
            <person name="Murphy C."/>
            <person name="Neiman D."/>
            <person name="Pearson M."/>
            <person name="Priest M."/>
            <person name="Roberts A."/>
            <person name="Saif S."/>
            <person name="Shea T."/>
            <person name="Shenoy N."/>
            <person name="Sisk P."/>
            <person name="Stolte C."/>
            <person name="Sykes S."/>
            <person name="White J."/>
            <person name="Yandava C."/>
            <person name="Wortman J."/>
            <person name="Nusbaum C."/>
            <person name="Birren B."/>
        </authorList>
    </citation>
    <scope>NUCLEOTIDE SEQUENCE [LARGE SCALE GENOMIC DNA]</scope>
    <source>
        <strain evidence="9 10">WAL-19142</strain>
    </source>
</reference>
<dbReference type="CDD" id="cd06261">
    <property type="entry name" value="TM_PBP2"/>
    <property type="match status" value="1"/>
</dbReference>
<keyword evidence="5 7" id="KW-1133">Transmembrane helix</keyword>
<feature type="transmembrane region" description="Helical" evidence="7">
    <location>
        <begin position="100"/>
        <end position="122"/>
    </location>
</feature>
<dbReference type="EMBL" id="ADLK01000028">
    <property type="protein sequence ID" value="KMW17177.1"/>
    <property type="molecule type" value="Genomic_DNA"/>
</dbReference>
<dbReference type="PANTHER" id="PTHR43163:SF6">
    <property type="entry name" value="DIPEPTIDE TRANSPORT SYSTEM PERMEASE PROTEIN DPPB-RELATED"/>
    <property type="match status" value="1"/>
</dbReference>
<dbReference type="PANTHER" id="PTHR43163">
    <property type="entry name" value="DIPEPTIDE TRANSPORT SYSTEM PERMEASE PROTEIN DPPB-RELATED"/>
    <property type="match status" value="1"/>
</dbReference>
<dbReference type="Gene3D" id="1.10.3720.10">
    <property type="entry name" value="MetI-like"/>
    <property type="match status" value="1"/>
</dbReference>
<protein>
    <recommendedName>
        <fullName evidence="8">ABC transmembrane type-1 domain-containing protein</fullName>
    </recommendedName>
</protein>
<evidence type="ECO:0000256" key="3">
    <source>
        <dbReference type="ARBA" id="ARBA00022475"/>
    </source>
</evidence>
<evidence type="ECO:0000313" key="9">
    <source>
        <dbReference type="EMBL" id="KMW17177.1"/>
    </source>
</evidence>
<evidence type="ECO:0000256" key="6">
    <source>
        <dbReference type="ARBA" id="ARBA00023136"/>
    </source>
</evidence>
<dbReference type="Pfam" id="PF00528">
    <property type="entry name" value="BPD_transp_1"/>
    <property type="match status" value="1"/>
</dbReference>
<dbReference type="InterPro" id="IPR000515">
    <property type="entry name" value="MetI-like"/>
</dbReference>
<evidence type="ECO:0000256" key="7">
    <source>
        <dbReference type="RuleBase" id="RU363032"/>
    </source>
</evidence>
<dbReference type="AlphaFoldDB" id="A0A0J9BW39"/>